<dbReference type="OrthoDB" id="6329087at2"/>
<name>A0A3M0ACN6_9GAMM</name>
<evidence type="ECO:0000256" key="1">
    <source>
        <dbReference type="SAM" id="SignalP"/>
    </source>
</evidence>
<evidence type="ECO:0000313" key="3">
    <source>
        <dbReference type="Proteomes" id="UP000267187"/>
    </source>
</evidence>
<keyword evidence="1" id="KW-0732">Signal</keyword>
<feature type="chain" id="PRO_5018235933" description="Outer membrane beta-barrel porin/alpha-amylase" evidence="1">
    <location>
        <begin position="20"/>
        <end position="259"/>
    </location>
</feature>
<sequence length="259" mass="29437">MLRSTLITVIALSCGTTFAETQNTALNQSFNHELTLGASTWNRERSDVTEDSLLVGYRYSFGEIKVDAPFNALNFLNPRSSLAISREYVQWDSAYHEGDDSLMLIGGSYVTDNQFIFTLLDLDSDVSAISVGKQFNGTQRISLQFATEVDLFGATYREYLDFGDSSGLLYGLTLSSDFDDSMGGVLDLEYFFDRQWSVAGRYSHQQYLDDYTCFQCDSRRTLSLKTNYWFNQQFGLSAVYRHGFDNVFNELGIEFAVRF</sequence>
<dbReference type="EMBL" id="REFJ01000001">
    <property type="protein sequence ID" value="RMA82306.1"/>
    <property type="molecule type" value="Genomic_DNA"/>
</dbReference>
<organism evidence="2 3">
    <name type="scientific">Umboniibacter marinipuniceus</name>
    <dbReference type="NCBI Taxonomy" id="569599"/>
    <lineage>
        <taxon>Bacteria</taxon>
        <taxon>Pseudomonadati</taxon>
        <taxon>Pseudomonadota</taxon>
        <taxon>Gammaproteobacteria</taxon>
        <taxon>Cellvibrionales</taxon>
        <taxon>Cellvibrionaceae</taxon>
        <taxon>Umboniibacter</taxon>
    </lineage>
</organism>
<keyword evidence="3" id="KW-1185">Reference proteome</keyword>
<accession>A0A3M0ACN6</accession>
<evidence type="ECO:0008006" key="4">
    <source>
        <dbReference type="Google" id="ProtNLM"/>
    </source>
</evidence>
<gene>
    <name evidence="2" type="ORF">DFR27_0254</name>
</gene>
<reference evidence="2 3" key="1">
    <citation type="submission" date="2018-10" db="EMBL/GenBank/DDBJ databases">
        <title>Genomic Encyclopedia of Type Strains, Phase IV (KMG-IV): sequencing the most valuable type-strain genomes for metagenomic binning, comparative biology and taxonomic classification.</title>
        <authorList>
            <person name="Goeker M."/>
        </authorList>
    </citation>
    <scope>NUCLEOTIDE SEQUENCE [LARGE SCALE GENOMIC DNA]</scope>
    <source>
        <strain evidence="2 3">DSM 25080</strain>
    </source>
</reference>
<comment type="caution">
    <text evidence="2">The sequence shown here is derived from an EMBL/GenBank/DDBJ whole genome shotgun (WGS) entry which is preliminary data.</text>
</comment>
<evidence type="ECO:0000313" key="2">
    <source>
        <dbReference type="EMBL" id="RMA82306.1"/>
    </source>
</evidence>
<dbReference type="RefSeq" id="WP_121875647.1">
    <property type="nucleotide sequence ID" value="NZ_REFJ01000001.1"/>
</dbReference>
<feature type="signal peptide" evidence="1">
    <location>
        <begin position="1"/>
        <end position="19"/>
    </location>
</feature>
<proteinExistence type="predicted"/>
<dbReference type="Proteomes" id="UP000267187">
    <property type="component" value="Unassembled WGS sequence"/>
</dbReference>
<dbReference type="AlphaFoldDB" id="A0A3M0ACN6"/>
<protein>
    <recommendedName>
        <fullName evidence="4">Outer membrane beta-barrel porin/alpha-amylase</fullName>
    </recommendedName>
</protein>